<comment type="caution">
    <text evidence="2">The sequence shown here is derived from an EMBL/GenBank/DDBJ whole genome shotgun (WGS) entry which is preliminary data.</text>
</comment>
<dbReference type="Gene3D" id="1.10.1760.20">
    <property type="match status" value="1"/>
</dbReference>
<evidence type="ECO:0000313" key="3">
    <source>
        <dbReference type="Proteomes" id="UP000176992"/>
    </source>
</evidence>
<gene>
    <name evidence="2" type="ORF">A2Z86_11585</name>
</gene>
<dbReference type="EMBL" id="MFIV01000217">
    <property type="protein sequence ID" value="OGF97658.1"/>
    <property type="molecule type" value="Genomic_DNA"/>
</dbReference>
<accession>A0A1F5YBQ7</accession>
<keyword evidence="1" id="KW-0812">Transmembrane</keyword>
<proteinExistence type="predicted"/>
<sequence>MEASLTISPGEIRLRVEKLSLVAMATVFELVLFVLDSAIPKPIPWIKVGLANIVTLALLVGAGWRTAAAVHFLRILIGAVFRGGLFTPFFVLSFSGGALSFVVMALAVRWAMPVLGFIGVSFLGALAHNFTQLALVAAALSDTSVMLFLWPFVVFFSLIYGCFSGFSSYHFCRRIPQLASGRLIPQPAGGGAASQ</sequence>
<evidence type="ECO:0008006" key="4">
    <source>
        <dbReference type="Google" id="ProtNLM"/>
    </source>
</evidence>
<dbReference type="InterPro" id="IPR010898">
    <property type="entry name" value="Hpre_diP_synth_I"/>
</dbReference>
<dbReference type="Proteomes" id="UP000176992">
    <property type="component" value="Unassembled WGS sequence"/>
</dbReference>
<feature type="transmembrane region" description="Helical" evidence="1">
    <location>
        <begin position="85"/>
        <end position="108"/>
    </location>
</feature>
<name>A0A1F5YBQ7_9BACT</name>
<dbReference type="Pfam" id="PF07456">
    <property type="entry name" value="Hpre_diP_synt_I"/>
    <property type="match status" value="1"/>
</dbReference>
<feature type="transmembrane region" description="Helical" evidence="1">
    <location>
        <begin position="114"/>
        <end position="140"/>
    </location>
</feature>
<keyword evidence="1" id="KW-1133">Transmembrane helix</keyword>
<dbReference type="AlphaFoldDB" id="A0A1F5YBQ7"/>
<dbReference type="InterPro" id="IPR014535">
    <property type="entry name" value="Hpre_diP_synt_I"/>
</dbReference>
<organism evidence="2 3">
    <name type="scientific">Candidatus Glassbacteria bacterium GWA2_58_10</name>
    <dbReference type="NCBI Taxonomy" id="1817865"/>
    <lineage>
        <taxon>Bacteria</taxon>
        <taxon>Candidatus Glassiibacteriota</taxon>
    </lineage>
</organism>
<keyword evidence="1" id="KW-0472">Membrane</keyword>
<feature type="transmembrane region" description="Helical" evidence="1">
    <location>
        <begin position="45"/>
        <end position="64"/>
    </location>
</feature>
<dbReference type="PIRSF" id="PIRSF027391">
    <property type="entry name" value="Hpre_diP_synt_I"/>
    <property type="match status" value="1"/>
</dbReference>
<evidence type="ECO:0000256" key="1">
    <source>
        <dbReference type="SAM" id="Phobius"/>
    </source>
</evidence>
<feature type="transmembrane region" description="Helical" evidence="1">
    <location>
        <begin position="147"/>
        <end position="166"/>
    </location>
</feature>
<evidence type="ECO:0000313" key="2">
    <source>
        <dbReference type="EMBL" id="OGF97658.1"/>
    </source>
</evidence>
<protein>
    <recommendedName>
        <fullName evidence="4">Heptaprenyl diphosphate synthase</fullName>
    </recommendedName>
</protein>
<reference evidence="2 3" key="1">
    <citation type="journal article" date="2016" name="Nat. Commun.">
        <title>Thousands of microbial genomes shed light on interconnected biogeochemical processes in an aquifer system.</title>
        <authorList>
            <person name="Anantharaman K."/>
            <person name="Brown C.T."/>
            <person name="Hug L.A."/>
            <person name="Sharon I."/>
            <person name="Castelle C.J."/>
            <person name="Probst A.J."/>
            <person name="Thomas B.C."/>
            <person name="Singh A."/>
            <person name="Wilkins M.J."/>
            <person name="Karaoz U."/>
            <person name="Brodie E.L."/>
            <person name="Williams K.H."/>
            <person name="Hubbard S.S."/>
            <person name="Banfield J.F."/>
        </authorList>
    </citation>
    <scope>NUCLEOTIDE SEQUENCE [LARGE SCALE GENOMIC DNA]</scope>
</reference>
<feature type="transmembrane region" description="Helical" evidence="1">
    <location>
        <begin position="21"/>
        <end position="39"/>
    </location>
</feature>